<dbReference type="InParanoid" id="A0A251TK25"/>
<dbReference type="Proteomes" id="UP000215914">
    <property type="component" value="Chromosome 10"/>
</dbReference>
<dbReference type="AlphaFoldDB" id="A0A251TK25"/>
<sequence length="76" mass="8702">MRSITSFIWQLGTKGSTDLNKGSTDLLENGRNQIHCALLKLEDLACFPIEDFDSRYNFEQIQNPGSFFILLLLYSL</sequence>
<dbReference type="EMBL" id="CM007899">
    <property type="protein sequence ID" value="OTG10936.1"/>
    <property type="molecule type" value="Genomic_DNA"/>
</dbReference>
<gene>
    <name evidence="1" type="ORF">HannXRQ_Chr10g0293271</name>
</gene>
<evidence type="ECO:0000313" key="1">
    <source>
        <dbReference type="EMBL" id="OTG10936.1"/>
    </source>
</evidence>
<accession>A0A251TK25</accession>
<reference evidence="2" key="1">
    <citation type="journal article" date="2017" name="Nature">
        <title>The sunflower genome provides insights into oil metabolism, flowering and Asterid evolution.</title>
        <authorList>
            <person name="Badouin H."/>
            <person name="Gouzy J."/>
            <person name="Grassa C.J."/>
            <person name="Murat F."/>
            <person name="Staton S.E."/>
            <person name="Cottret L."/>
            <person name="Lelandais-Briere C."/>
            <person name="Owens G.L."/>
            <person name="Carrere S."/>
            <person name="Mayjonade B."/>
            <person name="Legrand L."/>
            <person name="Gill N."/>
            <person name="Kane N.C."/>
            <person name="Bowers J.E."/>
            <person name="Hubner S."/>
            <person name="Bellec A."/>
            <person name="Berard A."/>
            <person name="Berges H."/>
            <person name="Blanchet N."/>
            <person name="Boniface M.C."/>
            <person name="Brunel D."/>
            <person name="Catrice O."/>
            <person name="Chaidir N."/>
            <person name="Claudel C."/>
            <person name="Donnadieu C."/>
            <person name="Faraut T."/>
            <person name="Fievet G."/>
            <person name="Helmstetter N."/>
            <person name="King M."/>
            <person name="Knapp S.J."/>
            <person name="Lai Z."/>
            <person name="Le Paslier M.C."/>
            <person name="Lippi Y."/>
            <person name="Lorenzon L."/>
            <person name="Mandel J.R."/>
            <person name="Marage G."/>
            <person name="Marchand G."/>
            <person name="Marquand E."/>
            <person name="Bret-Mestries E."/>
            <person name="Morien E."/>
            <person name="Nambeesan S."/>
            <person name="Nguyen T."/>
            <person name="Pegot-Espagnet P."/>
            <person name="Pouilly N."/>
            <person name="Raftis F."/>
            <person name="Sallet E."/>
            <person name="Schiex T."/>
            <person name="Thomas J."/>
            <person name="Vandecasteele C."/>
            <person name="Vares D."/>
            <person name="Vear F."/>
            <person name="Vautrin S."/>
            <person name="Crespi M."/>
            <person name="Mangin B."/>
            <person name="Burke J.M."/>
            <person name="Salse J."/>
            <person name="Munos S."/>
            <person name="Vincourt P."/>
            <person name="Rieseberg L.H."/>
            <person name="Langlade N.B."/>
        </authorList>
    </citation>
    <scope>NUCLEOTIDE SEQUENCE [LARGE SCALE GENOMIC DNA]</scope>
    <source>
        <strain evidence="2">cv. SF193</strain>
    </source>
</reference>
<name>A0A251TK25_HELAN</name>
<protein>
    <submittedName>
        <fullName evidence="1">Uncharacterized protein</fullName>
    </submittedName>
</protein>
<organism evidence="1 2">
    <name type="scientific">Helianthus annuus</name>
    <name type="common">Common sunflower</name>
    <dbReference type="NCBI Taxonomy" id="4232"/>
    <lineage>
        <taxon>Eukaryota</taxon>
        <taxon>Viridiplantae</taxon>
        <taxon>Streptophyta</taxon>
        <taxon>Embryophyta</taxon>
        <taxon>Tracheophyta</taxon>
        <taxon>Spermatophyta</taxon>
        <taxon>Magnoliopsida</taxon>
        <taxon>eudicotyledons</taxon>
        <taxon>Gunneridae</taxon>
        <taxon>Pentapetalae</taxon>
        <taxon>asterids</taxon>
        <taxon>campanulids</taxon>
        <taxon>Asterales</taxon>
        <taxon>Asteraceae</taxon>
        <taxon>Asteroideae</taxon>
        <taxon>Heliantheae alliance</taxon>
        <taxon>Heliantheae</taxon>
        <taxon>Helianthus</taxon>
    </lineage>
</organism>
<evidence type="ECO:0000313" key="2">
    <source>
        <dbReference type="Proteomes" id="UP000215914"/>
    </source>
</evidence>
<keyword evidence="2" id="KW-1185">Reference proteome</keyword>
<proteinExistence type="predicted"/>